<feature type="compositionally biased region" description="Basic and acidic residues" evidence="1">
    <location>
        <begin position="296"/>
        <end position="308"/>
    </location>
</feature>
<accession>A0ABS2TWW2</accession>
<feature type="domain" description="ParB-like N-terminal" evidence="2">
    <location>
        <begin position="84"/>
        <end position="168"/>
    </location>
</feature>
<dbReference type="Proteomes" id="UP000749040">
    <property type="component" value="Unassembled WGS sequence"/>
</dbReference>
<reference evidence="3 4" key="1">
    <citation type="submission" date="2021-01" db="EMBL/GenBank/DDBJ databases">
        <title>Streptomyces acididurans sp. nov., isolated from a peat swamp forest soil.</title>
        <authorList>
            <person name="Chantavorakit T."/>
            <person name="Duangmal K."/>
        </authorList>
    </citation>
    <scope>NUCLEOTIDE SEQUENCE [LARGE SCALE GENOMIC DNA]</scope>
    <source>
        <strain evidence="3 4">KK5PA1</strain>
    </source>
</reference>
<proteinExistence type="predicted"/>
<gene>
    <name evidence="3" type="ORF">ITX44_18220</name>
</gene>
<protein>
    <submittedName>
        <fullName evidence="3">ParB N-terminal domain-containing protein</fullName>
    </submittedName>
</protein>
<evidence type="ECO:0000256" key="1">
    <source>
        <dbReference type="SAM" id="MobiDB-lite"/>
    </source>
</evidence>
<keyword evidence="4" id="KW-1185">Reference proteome</keyword>
<feature type="region of interest" description="Disordered" evidence="1">
    <location>
        <begin position="389"/>
        <end position="420"/>
    </location>
</feature>
<dbReference type="InterPro" id="IPR036086">
    <property type="entry name" value="ParB/Sulfiredoxin_sf"/>
</dbReference>
<comment type="caution">
    <text evidence="3">The sequence shown here is derived from an EMBL/GenBank/DDBJ whole genome shotgun (WGS) entry which is preliminary data.</text>
</comment>
<dbReference type="InterPro" id="IPR003115">
    <property type="entry name" value="ParB_N"/>
</dbReference>
<sequence length="420" mass="44759">MSAHQVVPVPRRTRFDAEAVPVPAPVPAPEPAPVRALEPAAPPVPVLGSGCDSLPGAGAGAGSAASSESLLALRDTMLHQAPVEVVRVSEVTVAYTPRGGGVDGQWAHELAELETQLPPILVHRPTMTVIDGQHRLRAARIRGRDRIEARFFDGSAQDAALLAVAVNVAQGRPLSQPDRIAAVERIVAVHPHWSDRAIAAIAGLSAKKVSEIRQRAGGPGGGERRIGLDGRARPLNTAQGRELAGKLLRADPTASLRTVARKAGISPATVADVRDRLLRGEDPVTPRQRGLAGGRGPRERGQAERAGEPRSPGELFMIFDSLRRDPSLRLTEAGRTVLRMLEACSLMARDRRRIIASLPPHCTGQMAALVSGYSDLWRLFADELRAWEENQERDGEDGEHERGAVPGSGSGRGGAASRPW</sequence>
<evidence type="ECO:0000313" key="4">
    <source>
        <dbReference type="Proteomes" id="UP000749040"/>
    </source>
</evidence>
<organism evidence="3 4">
    <name type="scientific">Actinacidiphila acididurans</name>
    <dbReference type="NCBI Taxonomy" id="2784346"/>
    <lineage>
        <taxon>Bacteria</taxon>
        <taxon>Bacillati</taxon>
        <taxon>Actinomycetota</taxon>
        <taxon>Actinomycetes</taxon>
        <taxon>Kitasatosporales</taxon>
        <taxon>Streptomycetaceae</taxon>
        <taxon>Actinacidiphila</taxon>
    </lineage>
</organism>
<feature type="region of interest" description="Disordered" evidence="1">
    <location>
        <begin position="280"/>
        <end position="311"/>
    </location>
</feature>
<feature type="compositionally biased region" description="Basic and acidic residues" evidence="1">
    <location>
        <begin position="389"/>
        <end position="403"/>
    </location>
</feature>
<dbReference type="SUPFAM" id="SSF110849">
    <property type="entry name" value="ParB/Sulfiredoxin"/>
    <property type="match status" value="1"/>
</dbReference>
<name>A0ABS2TWW2_9ACTN</name>
<dbReference type="EMBL" id="JADKYB010000009">
    <property type="protein sequence ID" value="MBM9506453.1"/>
    <property type="molecule type" value="Genomic_DNA"/>
</dbReference>
<evidence type="ECO:0000259" key="2">
    <source>
        <dbReference type="SMART" id="SM00470"/>
    </source>
</evidence>
<dbReference type="SMART" id="SM00470">
    <property type="entry name" value="ParB"/>
    <property type="match status" value="1"/>
</dbReference>
<evidence type="ECO:0000313" key="3">
    <source>
        <dbReference type="EMBL" id="MBM9506453.1"/>
    </source>
</evidence>
<dbReference type="RefSeq" id="WP_205358326.1">
    <property type="nucleotide sequence ID" value="NZ_JADKYB010000009.1"/>
</dbReference>